<reference evidence="2" key="2">
    <citation type="journal article" date="2021" name="PeerJ">
        <title>Extensive microbial diversity within the chicken gut microbiome revealed by metagenomics and culture.</title>
        <authorList>
            <person name="Gilroy R."/>
            <person name="Ravi A."/>
            <person name="Getino M."/>
            <person name="Pursley I."/>
            <person name="Horton D.L."/>
            <person name="Alikhan N.F."/>
            <person name="Baker D."/>
            <person name="Gharbi K."/>
            <person name="Hall N."/>
            <person name="Watson M."/>
            <person name="Adriaenssens E.M."/>
            <person name="Foster-Nyarko E."/>
            <person name="Jarju S."/>
            <person name="Secka A."/>
            <person name="Antonio M."/>
            <person name="Oren A."/>
            <person name="Chaudhuri R.R."/>
            <person name="La Ragione R."/>
            <person name="Hildebrand F."/>
            <person name="Pallen M.J."/>
        </authorList>
    </citation>
    <scope>NUCLEOTIDE SEQUENCE</scope>
    <source>
        <strain evidence="2">CHK136-897</strain>
    </source>
</reference>
<dbReference type="Proteomes" id="UP000824142">
    <property type="component" value="Unassembled WGS sequence"/>
</dbReference>
<name>A0A9D1MRU3_9PROT</name>
<feature type="signal peptide" evidence="1">
    <location>
        <begin position="1"/>
        <end position="25"/>
    </location>
</feature>
<comment type="caution">
    <text evidence="2">The sequence shown here is derived from an EMBL/GenBank/DDBJ whole genome shotgun (WGS) entry which is preliminary data.</text>
</comment>
<sequence length="186" mass="20435">MRRIFFSFIISACCMMSVFVSDLRAADFSCGPGYVLVSRSDIDDIEAAECQKLWCRDLETGKTMGSGDRANNGYKATSYPVELCDANGNCIECFGDRKWCSGQPEGFWNPEYGAYTYGGADNATYTSYQRGSCFAWNLEKPDCPDGQTAILQDNEWVCAEAVGSTTGSRESSIRRTSGSLRGGIIR</sequence>
<proteinExistence type="predicted"/>
<dbReference type="AlphaFoldDB" id="A0A9D1MRU3"/>
<gene>
    <name evidence="2" type="ORF">IAC63_00210</name>
</gene>
<evidence type="ECO:0000256" key="1">
    <source>
        <dbReference type="SAM" id="SignalP"/>
    </source>
</evidence>
<reference evidence="2" key="1">
    <citation type="submission" date="2020-10" db="EMBL/GenBank/DDBJ databases">
        <authorList>
            <person name="Gilroy R."/>
        </authorList>
    </citation>
    <scope>NUCLEOTIDE SEQUENCE</scope>
    <source>
        <strain evidence="2">CHK136-897</strain>
    </source>
</reference>
<accession>A0A9D1MRU3</accession>
<organism evidence="2 3">
    <name type="scientific">Candidatus Enterousia avicola</name>
    <dbReference type="NCBI Taxonomy" id="2840787"/>
    <lineage>
        <taxon>Bacteria</taxon>
        <taxon>Pseudomonadati</taxon>
        <taxon>Pseudomonadota</taxon>
        <taxon>Alphaproteobacteria</taxon>
        <taxon>Candidatus Enterousia</taxon>
    </lineage>
</organism>
<feature type="chain" id="PRO_5038714021" description="Secreted protein" evidence="1">
    <location>
        <begin position="26"/>
        <end position="186"/>
    </location>
</feature>
<evidence type="ECO:0000313" key="2">
    <source>
        <dbReference type="EMBL" id="HIU65052.1"/>
    </source>
</evidence>
<keyword evidence="1" id="KW-0732">Signal</keyword>
<protein>
    <recommendedName>
        <fullName evidence="4">Secreted protein</fullName>
    </recommendedName>
</protein>
<evidence type="ECO:0000313" key="3">
    <source>
        <dbReference type="Proteomes" id="UP000824142"/>
    </source>
</evidence>
<evidence type="ECO:0008006" key="4">
    <source>
        <dbReference type="Google" id="ProtNLM"/>
    </source>
</evidence>
<dbReference type="EMBL" id="DVNO01000002">
    <property type="protein sequence ID" value="HIU65052.1"/>
    <property type="molecule type" value="Genomic_DNA"/>
</dbReference>